<dbReference type="OrthoDB" id="9760084at2"/>
<dbReference type="PANTHER" id="PTHR34218:SF4">
    <property type="entry name" value="ACYL-HOMOSERINE LACTONE ACYLASE QUIP"/>
    <property type="match status" value="1"/>
</dbReference>
<evidence type="ECO:0000313" key="6">
    <source>
        <dbReference type="EMBL" id="RQP23792.1"/>
    </source>
</evidence>
<dbReference type="Pfam" id="PF01804">
    <property type="entry name" value="Penicil_amidase"/>
    <property type="match status" value="1"/>
</dbReference>
<dbReference type="CDD" id="cd03747">
    <property type="entry name" value="Ntn_PGA_like"/>
    <property type="match status" value="1"/>
</dbReference>
<dbReference type="GO" id="GO:0016811">
    <property type="term" value="F:hydrolase activity, acting on carbon-nitrogen (but not peptide) bonds, in linear amides"/>
    <property type="evidence" value="ECO:0007669"/>
    <property type="project" value="InterPro"/>
</dbReference>
<comment type="similarity">
    <text evidence="1">Belongs to the peptidase S45 family.</text>
</comment>
<proteinExistence type="inferred from homology"/>
<dbReference type="GO" id="GO:0046872">
    <property type="term" value="F:metal ion binding"/>
    <property type="evidence" value="ECO:0007669"/>
    <property type="project" value="UniProtKB-KW"/>
</dbReference>
<sequence>MKWLRRFAALVLLLVLVVAAAWFIYVKQVSPQVDGSMSIAGPKAEIRIERDANGIPTIKAMSVDDALFGLGFVHAQDRLWQLETHRRIGSGRLAEAFGEAALDNDKFLRALGVRRTAAVQWANASAPAKAAVLAYTAGINAYLAQGLKARPPEFILTGVQPEPWMPEDTMAWLTMMAWDLGGNWTTEILRMRLALRMPVDRINELLPPYPGDKPLVTADYAALYRDLKIDGRTGQQALLMAPESGIEGIGSNNWVVHGSHTTTGKPLLANDPHLKLTAPALWYLARLEAPGFKVAGATMPGLPGVVLGQNENIAWGFTNTGPDVQDIYIERIKPDDPTQYQTPTGWAPFETVNEIIKVKGKPDVAITVRATRHGPVISDGLEGLTGPASRPTYALAMRWTALDTDLGTLDASIGFNTARSVAEFVAASAKYSAPMQNMVVADREGHIGVVSAGRVPLRKPENDLKGQVPAPGWDARYDWNGYLEAGLTPREIDPERGWIGTANQRIHPVDYPHYLTSEWTVPYRMQRIEQMLKAKPQHNIDSLRDMQADVLSLATPKVLPYLQKAKSAHPLAAAAQEQLAGFDGTMAADKAAPLILWSWTRHLAQLIFADEVGDKLYERSGRSYRDALEGVLERKDAWWCDNKDTKDVVETCDQMIDLAFTKALEEIQAQQGPDVSTWQWSKAHVARSEHRPLSRVKPLAKWFELRTPVGGDTYTLNVSRVNLRPDATTGELYLDEHGPSFRGLYDLGDPSQSRFMHSSGQSGLFFSPHYKSFVQPWAKVEYVPVWGGAAESVLVLQPRK</sequence>
<dbReference type="AlphaFoldDB" id="A0A3N7IYH1"/>
<organism evidence="6 7">
    <name type="scientific">Piscinibacter terrae</name>
    <dbReference type="NCBI Taxonomy" id="2496871"/>
    <lineage>
        <taxon>Bacteria</taxon>
        <taxon>Pseudomonadati</taxon>
        <taxon>Pseudomonadota</taxon>
        <taxon>Betaproteobacteria</taxon>
        <taxon>Burkholderiales</taxon>
        <taxon>Sphaerotilaceae</taxon>
        <taxon>Piscinibacter</taxon>
    </lineage>
</organism>
<dbReference type="InterPro" id="IPR043147">
    <property type="entry name" value="Penicillin_amidase_A-knob"/>
</dbReference>
<dbReference type="InterPro" id="IPR002692">
    <property type="entry name" value="S45"/>
</dbReference>
<dbReference type="PIRSF" id="PIRSF001227">
    <property type="entry name" value="Pen_acylase"/>
    <property type="match status" value="1"/>
</dbReference>
<dbReference type="EMBL" id="QUSW01000004">
    <property type="protein sequence ID" value="RQP23792.1"/>
    <property type="molecule type" value="Genomic_DNA"/>
</dbReference>
<feature type="binding site" evidence="5">
    <location>
        <position position="326"/>
    </location>
    <ligand>
        <name>Ca(2+)</name>
        <dbReference type="ChEBI" id="CHEBI:29108"/>
    </ligand>
</feature>
<dbReference type="Gene3D" id="2.30.120.10">
    <property type="match status" value="1"/>
</dbReference>
<feature type="binding site" evidence="5">
    <location>
        <position position="323"/>
    </location>
    <ligand>
        <name>Ca(2+)</name>
        <dbReference type="ChEBI" id="CHEBI:29108"/>
    </ligand>
</feature>
<dbReference type="Proteomes" id="UP000267464">
    <property type="component" value="Unassembled WGS sequence"/>
</dbReference>
<keyword evidence="5" id="KW-0106">Calcium</keyword>
<dbReference type="Gene3D" id="1.10.1400.10">
    <property type="match status" value="1"/>
</dbReference>
<dbReference type="Gene3D" id="1.10.439.10">
    <property type="entry name" value="Penicillin Amidohydrolase, domain 1"/>
    <property type="match status" value="1"/>
</dbReference>
<evidence type="ECO:0000256" key="3">
    <source>
        <dbReference type="ARBA" id="ARBA00023145"/>
    </source>
</evidence>
<dbReference type="InterPro" id="IPR023343">
    <property type="entry name" value="Penicillin_amidase_dom1"/>
</dbReference>
<keyword evidence="3" id="KW-0865">Zymogen</keyword>
<evidence type="ECO:0000256" key="4">
    <source>
        <dbReference type="PIRSR" id="PIRSR001227-1"/>
    </source>
</evidence>
<dbReference type="InterPro" id="IPR043146">
    <property type="entry name" value="Penicillin_amidase_N_B-knob"/>
</dbReference>
<dbReference type="SUPFAM" id="SSF56235">
    <property type="entry name" value="N-terminal nucleophile aminohydrolases (Ntn hydrolases)"/>
    <property type="match status" value="1"/>
</dbReference>
<protein>
    <submittedName>
        <fullName evidence="6">Penicillin acylase family protein</fullName>
    </submittedName>
</protein>
<comment type="cofactor">
    <cofactor evidence="5">
        <name>Ca(2+)</name>
        <dbReference type="ChEBI" id="CHEBI:29108"/>
    </cofactor>
    <text evidence="5">Binds 1 Ca(2+) ion per dimer.</text>
</comment>
<dbReference type="InterPro" id="IPR014395">
    <property type="entry name" value="Pen/GL7ACA/AHL_acylase"/>
</dbReference>
<evidence type="ECO:0000313" key="7">
    <source>
        <dbReference type="Proteomes" id="UP000267464"/>
    </source>
</evidence>
<dbReference type="GO" id="GO:0017000">
    <property type="term" value="P:antibiotic biosynthetic process"/>
    <property type="evidence" value="ECO:0007669"/>
    <property type="project" value="InterPro"/>
</dbReference>
<dbReference type="InterPro" id="IPR029055">
    <property type="entry name" value="Ntn_hydrolases_N"/>
</dbReference>
<feature type="binding site" evidence="5">
    <location>
        <position position="187"/>
    </location>
    <ligand>
        <name>Ca(2+)</name>
        <dbReference type="ChEBI" id="CHEBI:29108"/>
    </ligand>
</feature>
<accession>A0A3N7IYH1</accession>
<dbReference type="RefSeq" id="WP_124541522.1">
    <property type="nucleotide sequence ID" value="NZ_QUSW01000004.1"/>
</dbReference>
<keyword evidence="7" id="KW-1185">Reference proteome</keyword>
<feature type="active site" description="Nucleophile" evidence="4">
    <location>
        <position position="251"/>
    </location>
</feature>
<evidence type="ECO:0000256" key="2">
    <source>
        <dbReference type="ARBA" id="ARBA00022801"/>
    </source>
</evidence>
<evidence type="ECO:0000256" key="5">
    <source>
        <dbReference type="PIRSR" id="PIRSR001227-2"/>
    </source>
</evidence>
<keyword evidence="5" id="KW-0479">Metal-binding</keyword>
<dbReference type="PANTHER" id="PTHR34218">
    <property type="entry name" value="PEPTIDASE S45 PENICILLIN AMIDASE"/>
    <property type="match status" value="1"/>
</dbReference>
<reference evidence="6 7" key="2">
    <citation type="submission" date="2018-12" db="EMBL/GenBank/DDBJ databases">
        <title>Rhizobacter gummiphilus sp. nov., a rubber-degrading bacterium isolated from the soil of a botanical garden in Japan.</title>
        <authorList>
            <person name="Shunsuke S.S."/>
        </authorList>
    </citation>
    <scope>NUCLEOTIDE SEQUENCE [LARGE SCALE GENOMIC DNA]</scope>
    <source>
        <strain evidence="6 7">S-16</strain>
    </source>
</reference>
<name>A0A3N7IYH1_9BURK</name>
<dbReference type="Gene3D" id="3.60.20.10">
    <property type="entry name" value="Glutamine Phosphoribosylpyrophosphate, subunit 1, domain 1"/>
    <property type="match status" value="1"/>
</dbReference>
<gene>
    <name evidence="6" type="ORF">DZC73_16870</name>
</gene>
<evidence type="ECO:0000256" key="1">
    <source>
        <dbReference type="ARBA" id="ARBA00006586"/>
    </source>
</evidence>
<reference evidence="6 7" key="1">
    <citation type="submission" date="2018-08" db="EMBL/GenBank/DDBJ databases">
        <authorList>
            <person name="Khan S.A."/>
            <person name="Jeon C.O."/>
            <person name="Chun B.H."/>
            <person name="Jeong S.E."/>
        </authorList>
    </citation>
    <scope>NUCLEOTIDE SEQUENCE [LARGE SCALE GENOMIC DNA]</scope>
    <source>
        <strain evidence="6 7">S-16</strain>
    </source>
</reference>
<comment type="caution">
    <text evidence="6">The sequence shown here is derived from an EMBL/GenBank/DDBJ whole genome shotgun (WGS) entry which is preliminary data.</text>
</comment>
<keyword evidence="2" id="KW-0378">Hydrolase</keyword>